<comment type="subcellular location">
    <subcellularLocation>
        <location evidence="1">Membrane</location>
        <topology evidence="1">Multi-pass membrane protein</topology>
    </subcellularLocation>
</comment>
<evidence type="ECO:0000256" key="3">
    <source>
        <dbReference type="ARBA" id="ARBA00022692"/>
    </source>
</evidence>
<feature type="transmembrane region" description="Helical" evidence="6">
    <location>
        <begin position="100"/>
        <end position="118"/>
    </location>
</feature>
<accession>A0A0G0TWZ3</accession>
<evidence type="ECO:0000256" key="5">
    <source>
        <dbReference type="ARBA" id="ARBA00023136"/>
    </source>
</evidence>
<dbReference type="PANTHER" id="PTHR10057:SF0">
    <property type="entry name" value="TRANSLOCATOR PROTEIN"/>
    <property type="match status" value="1"/>
</dbReference>
<evidence type="ECO:0000313" key="7">
    <source>
        <dbReference type="EMBL" id="KKR42512.1"/>
    </source>
</evidence>
<evidence type="ECO:0000313" key="8">
    <source>
        <dbReference type="Proteomes" id="UP000034215"/>
    </source>
</evidence>
<proteinExistence type="inferred from homology"/>
<evidence type="ECO:0000256" key="6">
    <source>
        <dbReference type="SAM" id="Phobius"/>
    </source>
</evidence>
<dbReference type="AlphaFoldDB" id="A0A0G0TWZ3"/>
<keyword evidence="3 6" id="KW-0812">Transmembrane</keyword>
<dbReference type="GO" id="GO:0016020">
    <property type="term" value="C:membrane"/>
    <property type="evidence" value="ECO:0007669"/>
    <property type="project" value="UniProtKB-SubCell"/>
</dbReference>
<evidence type="ECO:0000256" key="4">
    <source>
        <dbReference type="ARBA" id="ARBA00022989"/>
    </source>
</evidence>
<dbReference type="Gene3D" id="1.20.1260.100">
    <property type="entry name" value="TspO/MBR protein"/>
    <property type="match status" value="1"/>
</dbReference>
<name>A0A0G0TWZ3_9BACT</name>
<dbReference type="InterPro" id="IPR038330">
    <property type="entry name" value="TspO/MBR-related_sf"/>
</dbReference>
<dbReference type="Proteomes" id="UP000034215">
    <property type="component" value="Unassembled WGS sequence"/>
</dbReference>
<dbReference type="PATRIC" id="fig|1618576.3.peg.380"/>
<keyword evidence="4 6" id="KW-1133">Transmembrane helix</keyword>
<organism evidence="7 8">
    <name type="scientific">Candidatus Woesebacteria bacterium GW2011_GWB1_40_12</name>
    <dbReference type="NCBI Taxonomy" id="1618576"/>
    <lineage>
        <taxon>Bacteria</taxon>
        <taxon>Candidatus Woeseibacteriota</taxon>
    </lineage>
</organism>
<feature type="transmembrane region" description="Helical" evidence="6">
    <location>
        <begin position="75"/>
        <end position="94"/>
    </location>
</feature>
<comment type="caution">
    <text evidence="7">The sequence shown here is derived from an EMBL/GenBank/DDBJ whole genome shotgun (WGS) entry which is preliminary data.</text>
</comment>
<reference evidence="7 8" key="1">
    <citation type="journal article" date="2015" name="Nature">
        <title>rRNA introns, odd ribosomes, and small enigmatic genomes across a large radiation of phyla.</title>
        <authorList>
            <person name="Brown C.T."/>
            <person name="Hug L.A."/>
            <person name="Thomas B.C."/>
            <person name="Sharon I."/>
            <person name="Castelle C.J."/>
            <person name="Singh A."/>
            <person name="Wilkins M.J."/>
            <person name="Williams K.H."/>
            <person name="Banfield J.F."/>
        </authorList>
    </citation>
    <scope>NUCLEOTIDE SEQUENCE [LARGE SCALE GENOMIC DNA]</scope>
</reference>
<dbReference type="GO" id="GO:0033013">
    <property type="term" value="P:tetrapyrrole metabolic process"/>
    <property type="evidence" value="ECO:0007669"/>
    <property type="project" value="UniProtKB-ARBA"/>
</dbReference>
<dbReference type="PANTHER" id="PTHR10057">
    <property type="entry name" value="PERIPHERAL-TYPE BENZODIAZEPINE RECEPTOR"/>
    <property type="match status" value="1"/>
</dbReference>
<evidence type="ECO:0000256" key="2">
    <source>
        <dbReference type="ARBA" id="ARBA00007524"/>
    </source>
</evidence>
<evidence type="ECO:0000256" key="1">
    <source>
        <dbReference type="ARBA" id="ARBA00004141"/>
    </source>
</evidence>
<dbReference type="EMBL" id="LBYA01000021">
    <property type="protein sequence ID" value="KKR42512.1"/>
    <property type="molecule type" value="Genomic_DNA"/>
</dbReference>
<dbReference type="Pfam" id="PF03073">
    <property type="entry name" value="TspO_MBR"/>
    <property type="match status" value="1"/>
</dbReference>
<dbReference type="FunFam" id="1.20.1260.100:FF:000001">
    <property type="entry name" value="translocator protein 2"/>
    <property type="match status" value="1"/>
</dbReference>
<gene>
    <name evidence="7" type="ORF">UT76_C0021G0011</name>
</gene>
<dbReference type="CDD" id="cd15904">
    <property type="entry name" value="TSPO_MBR"/>
    <property type="match status" value="1"/>
</dbReference>
<feature type="transmembrane region" description="Helical" evidence="6">
    <location>
        <begin position="41"/>
        <end position="63"/>
    </location>
</feature>
<comment type="similarity">
    <text evidence="2">Belongs to the TspO/BZRP family.</text>
</comment>
<feature type="transmembrane region" description="Helical" evidence="6">
    <location>
        <begin position="130"/>
        <end position="151"/>
    </location>
</feature>
<protein>
    <submittedName>
        <fullName evidence="7">Integral membrane protein</fullName>
    </submittedName>
</protein>
<dbReference type="InterPro" id="IPR004307">
    <property type="entry name" value="TspO_MBR"/>
</dbReference>
<sequence>MKLIISFIVTFAAAALGSYFTFPSVTTWYASLNKPFFNPPNWVFGPVWTLLYILMAISLYLVWKKEAPRPEKTKAMILYAMQLTLNALWSVIFFGMREPALAFAEIVVLGLAVILTARSFSKISTESGRLFIPYIAWVGFAAVLNLSIVVLN</sequence>
<dbReference type="PIRSF" id="PIRSF005859">
    <property type="entry name" value="PBR"/>
    <property type="match status" value="1"/>
</dbReference>
<keyword evidence="5 6" id="KW-0472">Membrane</keyword>